<feature type="region of interest" description="Disordered" evidence="1">
    <location>
        <begin position="1989"/>
        <end position="2018"/>
    </location>
</feature>
<dbReference type="Gramene" id="Mp6g07390.1">
    <property type="protein sequence ID" value="Mp6g07390.1.cds"/>
    <property type="gene ID" value="Mp6g07390"/>
</dbReference>
<dbReference type="EMBL" id="KZ772725">
    <property type="protein sequence ID" value="PTQ38114.1"/>
    <property type="molecule type" value="Genomic_DNA"/>
</dbReference>
<feature type="compositionally biased region" description="Basic and acidic residues" evidence="1">
    <location>
        <begin position="2000"/>
        <end position="2011"/>
    </location>
</feature>
<feature type="region of interest" description="Disordered" evidence="1">
    <location>
        <begin position="240"/>
        <end position="260"/>
    </location>
</feature>
<feature type="region of interest" description="Disordered" evidence="1">
    <location>
        <begin position="1531"/>
        <end position="1574"/>
    </location>
</feature>
<dbReference type="Pfam" id="PF25036">
    <property type="entry name" value="VPS13_VAB"/>
    <property type="match status" value="1"/>
</dbReference>
<dbReference type="OMA" id="YNEISRM"/>
<feature type="region of interest" description="Disordered" evidence="1">
    <location>
        <begin position="1335"/>
        <end position="1380"/>
    </location>
</feature>
<gene>
    <name evidence="3" type="ORF">MARPO_0053s0053</name>
</gene>
<dbReference type="OrthoDB" id="428159at2759"/>
<feature type="compositionally biased region" description="Polar residues" evidence="1">
    <location>
        <begin position="240"/>
        <end position="250"/>
    </location>
</feature>
<feature type="compositionally biased region" description="Polar residues" evidence="1">
    <location>
        <begin position="1671"/>
        <end position="1684"/>
    </location>
</feature>
<keyword evidence="4" id="KW-1185">Reference proteome</keyword>
<feature type="compositionally biased region" description="Polar residues" evidence="1">
    <location>
        <begin position="1360"/>
        <end position="1374"/>
    </location>
</feature>
<dbReference type="InterPro" id="IPR026847">
    <property type="entry name" value="VPS13"/>
</dbReference>
<evidence type="ECO:0000256" key="1">
    <source>
        <dbReference type="SAM" id="MobiDB-lite"/>
    </source>
</evidence>
<dbReference type="PANTHER" id="PTHR16166:SF130">
    <property type="entry name" value="PROTEIN SORTING-ASSOCIATED PROTEIN, PUTATIVE (DUF1162)-RELATED"/>
    <property type="match status" value="1"/>
</dbReference>
<feature type="region of interest" description="Disordered" evidence="1">
    <location>
        <begin position="350"/>
        <end position="381"/>
    </location>
</feature>
<dbReference type="Proteomes" id="UP000244005">
    <property type="component" value="Unassembled WGS sequence"/>
</dbReference>
<dbReference type="GO" id="GO:0045053">
    <property type="term" value="P:protein retention in Golgi apparatus"/>
    <property type="evidence" value="ECO:0000318"/>
    <property type="project" value="GO_Central"/>
</dbReference>
<evidence type="ECO:0000259" key="2">
    <source>
        <dbReference type="Pfam" id="PF25036"/>
    </source>
</evidence>
<feature type="region of interest" description="Disordered" evidence="1">
    <location>
        <begin position="1645"/>
        <end position="1700"/>
    </location>
</feature>
<feature type="domain" description="Vacuolar protein sorting-associated protein 13 VPS13 adaptor binding" evidence="2">
    <location>
        <begin position="2497"/>
        <end position="2907"/>
    </location>
</feature>
<proteinExistence type="predicted"/>
<dbReference type="PANTHER" id="PTHR16166">
    <property type="entry name" value="VACUOLAR PROTEIN SORTING-ASSOCIATED PROTEIN VPS13"/>
    <property type="match status" value="1"/>
</dbReference>
<feature type="compositionally biased region" description="Low complexity" evidence="1">
    <location>
        <begin position="1533"/>
        <end position="1543"/>
    </location>
</feature>
<evidence type="ECO:0000313" key="4">
    <source>
        <dbReference type="Proteomes" id="UP000244005"/>
    </source>
</evidence>
<feature type="region of interest" description="Disordered" evidence="1">
    <location>
        <begin position="1392"/>
        <end position="1411"/>
    </location>
</feature>
<feature type="region of interest" description="Disordered" evidence="1">
    <location>
        <begin position="3527"/>
        <end position="3552"/>
    </location>
</feature>
<evidence type="ECO:0000313" key="3">
    <source>
        <dbReference type="EMBL" id="PTQ38114.1"/>
    </source>
</evidence>
<dbReference type="GO" id="GO:0006623">
    <property type="term" value="P:protein targeting to vacuole"/>
    <property type="evidence" value="ECO:0000318"/>
    <property type="project" value="GO_Central"/>
</dbReference>
<name>A0A2R6WW88_MARPO</name>
<dbReference type="InterPro" id="IPR009543">
    <property type="entry name" value="VPS13_VAB"/>
</dbReference>
<accession>A0A2R6WW88</accession>
<feature type="compositionally biased region" description="Basic and acidic residues" evidence="1">
    <location>
        <begin position="3541"/>
        <end position="3551"/>
    </location>
</feature>
<sequence length="3602" mass="396195">MLGLKERAEKYVVKNLRPWLVRDVSPEVQISTSGVTLRLRNLEFDVEALNGAAMQSSPLLIKEAVKVEEMEFIFAPFRMPVLSILVQGLHLVLQPRSTEDDWWEKKREKTAEQEITAALEGLDPQGSSAHAAAETLAGGKTENKLITRFLASLALSCVKFEFRDCSVKVVAYAHDKLQHFCHIPLGSFVFGKEQDSGFASSGGLAVAVAKASSSVWKGNAMITTSSCSIRRLGLQVDAQTTEQVQQQSTPAGREGSETNADAVASETEEIIEDYLSAQSSSENGGMSVVALPELSSRERSKFVVIFEEVDLRFSMQELKVDSLELETQEAAVGLDFEEMTAFQILMGQVKGPAPPLSSEGRQKDEESGSEMKSLDNARSQRSPLELWKRGIQKAVELSSRRRLKSTIRAGVSRRRYSNLYENWLLELGWGQKKDADVEKVRSKKQLDRIDKLSKDLCALQKDLPLEAIALGRRIARRRVTAALHSKDLLERSNSTSITSVQTSKMYSSFQTFLNAVWNWMSIASIAIEGKANGISGSITAAWRLIKNKWRGKPASESEALSDAAAEAQSEASVSSKYSKSDVRDREVQRDVDKYFQLSSDQEEGEIRSSKKKWAMTYAVTIGKGSIVFASGAIGSVRKKGEDGPQSDGGLSIESAFIPALHFTWENLLVAYGSTASATGSSITCGSLQIELLSILPSQLPEELTKGLDDRAFDKDFVSFGRWAANAGDRALLVSSRPCPQKIDRYGHNAHSLPLADGMYAKHWNWQDRLLKVWAECRAPLKDEQASKGRSSGDRRPFFIAEFNSLDDDPITEDCPGSVIKCSLAMGQLDCSLKGSYLSRIRLLLDQLMVSQKRNTSNSVQQKMHHQTNSRTALTLEEFCDELYKVNLVKSREAMVSAVPGKSVLFTAVVDGPKVRLSASANELFDFQNQDEQEADRNVSRYDSSLGATIVVDLGRLEIAMWPPQKLQVESTSSTTVEDSGRFSSRWMQSMENKAWLKKPPVPSVSEDFGEGTYWEHEQVANNLYLSSTGVALDLEMRRETLKKLSMVGPLGFVIETSFCWDQFSSLFSTSKSVCASVNLNIPSLSVQSYINEVSIMLQVLAFYSESLKPNYRPDSTLIIKKVRNSPRFNVFHSEELNPTVETTEEDTGTEGSVDYGEIALSTAFALSFSLQVGNFKMVLGDGRLEDGTSGGASGVRKDEGLRYEPREERLALVDRDVDTFTTWEQKLMGANMGREAYVSFGNFLVESSMGDGVQLYVFSALNNAAVRLVDCSIVSNKRDLNEIRKQFLSDSESDRISAVTLTEVSVANTSVKVFGPNYFELTEVDAESVSLDRSNTGFARAEPHNNEMIGDTEGGDELVSPTTLRDNDLDPNQNSKRELNGVVGLESMETLPSVDQEEAHQQQSPHQVDDSDALVTSEVGTQWLVVSVEVDKVLLTDGSLDVLIAKVAKVATGSDVLHMDLKVDRSFENISLITEGGLVLLHTAAVATLMHFGGDIHELVKKAGILFTSRETKSESYRDDEFDMADEPSWQTSSLSKSFRSSSLPPPTGNKAKKFKRTLSAPPRSRVPLGGSTKSVSPTFGGLVSSQISGFSIVLARHSSTDEVPEEGVLFELEISSLIEVDESAKKASVDLRRFTILGLQARVPGNSQKKPGRLGSRAPQFGSSFRKAGSSGSAGEGTFSSQDLSKKLQRGGSSGLLEETDSGDLELLSRSDIRGMVDEEAQKFGKALSEFNSFILENLSVSCAVERVADTDKVWKWSNAWKGHCSIDGLNVAITTSEIQLVESLVSPLSNLTGSKGSSAAEIATNALLEGTNESPDEYDVDIPDGSIIAIKDVHEHCYLAAEEVGTSKGNFRLVGVLHYTLAGDKALFKVKYQDSSKTTRSKTAWFSLLSLHAKNSEGDPLRVHYRPGSGLVDVSSTNDGSREQWQFLKTESSEEEGEEQGDFDIRNSSSRRVFHLVNQKSKTGIAFEDNVPLLVKQPGNPFKIKVVSKPTQSDTNPEEAKALTQKDETPLQTPPLDDHEAVRLVTSIPHVLCKFETFVLTVLHEAAGGLHLLPLLRVRVPGTEGVIQAGVTKSRTILQCGIVLEYYEMQTTLWVPVINPIETDIFYRARSVKHAVMATNSKKTPVALFTRLRKVEFVVSEPSLDACLFLIGALDLAGPFTMKHSPVQANRCLVENHTGVDLLCRFNQGPSNLSGAAESGKSEGMDQVDGMIAAWHSDSFLMRHMTSRRDTSSAKVASTLELKLQKDGGYMSSTLFVTLGEPGVIATRTRLYDVDGQRSAPGPIVVVDVTRRSQDGIYLTVSPMIRIRNASGLLLELRCRRDKQGEEGAVVQLEDGDVIDDSMGAFDALNLRGELKKALTSLNLGNYLLSIRPTEAIQSADNGDSDVKVTVESNHEWSDDVKGAKLVKAAGLFDKLQYSFQKSMKVRNVDSSFGVVYCALKPRLTGKPSEHIEKKGYHFMIRTTCRKVPISRPKSSKELEQEPRGKYTFVAWQEQQEILLLPTVRVINLLTSSITITLTLIPEGDKRRGDFTGDESLSKATVESGETARFYIQLGDLFLTIKHEGLGLSTKPICLGVGNKEISRKGEILKDLELFLDFGDGIHNALVAVSRGEDGVLEAAVLTRYILHNDSHVPLLCCPSKHKSSRRWGGLRAANELEWPDSGKVTTIAPYSRASWFDRSTKLLVKRTDPEAEPAILDVESLSGSTEISLKVQGQDSVLNRIQLGVHMQLPDAGDTNSSCVIRLVPRYIVANESGEAILVCQDGFQDDAEAMVSLAPGERAALHAQVLPSKEAAQAGGKSEAGPEVLLTVRFRPKETGWNWSGPVCAAALGSFSVKIRRPQSEDFAVQMPRKEELWFAMADVKEEASSLITAFRKQAADAIPYHIENVLRSTSITYSQEGLNESELLQSGASVGYVWDDLGLPHKLTVKVSGTPLSHDVNLDKLRSWKSFRAVRRKKGLLQIPFLNELSNMALYGDDANNNLPSESSLPPVGYEVYADGPTRVLRICEERDSKTDRRWQSNISSPKKEIEIRMPVFTMSIVEPLKQTADTEQGERDSPTPISYVPIITLRLTNVLIEALVPPEYTLCQLKTERLDIDVRWQGAPVAAMLRGHGQDRFSKGHTVFHMAVVMSNLARNPIQLKYASILLQAIDLNLDEDTLMKLAPFYRSSLSDSTAPSRRIYFERFEIHPIKIVGSFLPGNPRADYSSGQETLRGLLHSVIKIPAVRGTTVELNGVLLSHALLTFKQLALKCAQHYSWYSMRAIYIARGSKLLPPGFASLFDDSAASSLDVFFDPSSGSVDLQGLTLGMFGVLSRGLRKQGKGGTQRYLGDLEKSVKAAGSNLVFAVITEVSDSVLKGADANGFDGVVTGFRRGIVNVAMKPSVLRSAVVQGGATRRIKLDRIVGADEAYIEGYLQAMLDALFKQNYLRVKVIDDQVILKNLPPNTTLMEEIMSCVKNFLIGEGLLAGETSVAALSSLRRLRGENERRIGPTVLALCEQLLVIIVVRSLRRQTIRVLHQNNVHIIGEDPPSKPESSTTFEENKPKEEPGKEGFFSGINYKRAVTSFFLSSALAYADGRICRHIPNPLIRRIVSGFLLSFVE</sequence>
<organism evidence="3 4">
    <name type="scientific">Marchantia polymorpha</name>
    <name type="common">Common liverwort</name>
    <name type="synonym">Marchantia aquatica</name>
    <dbReference type="NCBI Taxonomy" id="3197"/>
    <lineage>
        <taxon>Eukaryota</taxon>
        <taxon>Viridiplantae</taxon>
        <taxon>Streptophyta</taxon>
        <taxon>Embryophyta</taxon>
        <taxon>Marchantiophyta</taxon>
        <taxon>Marchantiopsida</taxon>
        <taxon>Marchantiidae</taxon>
        <taxon>Marchantiales</taxon>
        <taxon>Marchantiaceae</taxon>
        <taxon>Marchantia</taxon>
    </lineage>
</organism>
<reference evidence="4" key="1">
    <citation type="journal article" date="2017" name="Cell">
        <title>Insights into land plant evolution garnered from the Marchantia polymorpha genome.</title>
        <authorList>
            <person name="Bowman J.L."/>
            <person name="Kohchi T."/>
            <person name="Yamato K.T."/>
            <person name="Jenkins J."/>
            <person name="Shu S."/>
            <person name="Ishizaki K."/>
            <person name="Yamaoka S."/>
            <person name="Nishihama R."/>
            <person name="Nakamura Y."/>
            <person name="Berger F."/>
            <person name="Adam C."/>
            <person name="Aki S.S."/>
            <person name="Althoff F."/>
            <person name="Araki T."/>
            <person name="Arteaga-Vazquez M.A."/>
            <person name="Balasubrmanian S."/>
            <person name="Barry K."/>
            <person name="Bauer D."/>
            <person name="Boehm C.R."/>
            <person name="Briginshaw L."/>
            <person name="Caballero-Perez J."/>
            <person name="Catarino B."/>
            <person name="Chen F."/>
            <person name="Chiyoda S."/>
            <person name="Chovatia M."/>
            <person name="Davies K.M."/>
            <person name="Delmans M."/>
            <person name="Demura T."/>
            <person name="Dierschke T."/>
            <person name="Dolan L."/>
            <person name="Dorantes-Acosta A.E."/>
            <person name="Eklund D.M."/>
            <person name="Florent S.N."/>
            <person name="Flores-Sandoval E."/>
            <person name="Fujiyama A."/>
            <person name="Fukuzawa H."/>
            <person name="Galik B."/>
            <person name="Grimanelli D."/>
            <person name="Grimwood J."/>
            <person name="Grossniklaus U."/>
            <person name="Hamada T."/>
            <person name="Haseloff J."/>
            <person name="Hetherington A.J."/>
            <person name="Higo A."/>
            <person name="Hirakawa Y."/>
            <person name="Hundley H.N."/>
            <person name="Ikeda Y."/>
            <person name="Inoue K."/>
            <person name="Inoue S.I."/>
            <person name="Ishida S."/>
            <person name="Jia Q."/>
            <person name="Kakita M."/>
            <person name="Kanazawa T."/>
            <person name="Kawai Y."/>
            <person name="Kawashima T."/>
            <person name="Kennedy M."/>
            <person name="Kinose K."/>
            <person name="Kinoshita T."/>
            <person name="Kohara Y."/>
            <person name="Koide E."/>
            <person name="Komatsu K."/>
            <person name="Kopischke S."/>
            <person name="Kubo M."/>
            <person name="Kyozuka J."/>
            <person name="Lagercrantz U."/>
            <person name="Lin S.S."/>
            <person name="Lindquist E."/>
            <person name="Lipzen A.M."/>
            <person name="Lu C.W."/>
            <person name="De Luna E."/>
            <person name="Martienssen R.A."/>
            <person name="Minamino N."/>
            <person name="Mizutani M."/>
            <person name="Mizutani M."/>
            <person name="Mochizuki N."/>
            <person name="Monte I."/>
            <person name="Mosher R."/>
            <person name="Nagasaki H."/>
            <person name="Nakagami H."/>
            <person name="Naramoto S."/>
            <person name="Nishitani K."/>
            <person name="Ohtani M."/>
            <person name="Okamoto T."/>
            <person name="Okumura M."/>
            <person name="Phillips J."/>
            <person name="Pollak B."/>
            <person name="Reinders A."/>
            <person name="Rovekamp M."/>
            <person name="Sano R."/>
            <person name="Sawa S."/>
            <person name="Schmid M.W."/>
            <person name="Shirakawa M."/>
            <person name="Solano R."/>
            <person name="Spunde A."/>
            <person name="Suetsugu N."/>
            <person name="Sugano S."/>
            <person name="Sugiyama A."/>
            <person name="Sun R."/>
            <person name="Suzuki Y."/>
            <person name="Takenaka M."/>
            <person name="Takezawa D."/>
            <person name="Tomogane H."/>
            <person name="Tsuzuki M."/>
            <person name="Ueda T."/>
            <person name="Umeda M."/>
            <person name="Ward J.M."/>
            <person name="Watanabe Y."/>
            <person name="Yazaki K."/>
            <person name="Yokoyama R."/>
            <person name="Yoshitake Y."/>
            <person name="Yotsui I."/>
            <person name="Zachgo S."/>
            <person name="Schmutz J."/>
        </authorList>
    </citation>
    <scope>NUCLEOTIDE SEQUENCE [LARGE SCALE GENOMIC DNA]</scope>
    <source>
        <strain evidence="4">Tak-1</strain>
    </source>
</reference>
<protein>
    <recommendedName>
        <fullName evidence="2">Vacuolar protein sorting-associated protein 13 VPS13 adaptor binding domain-containing protein</fullName>
    </recommendedName>
</protein>